<dbReference type="Pfam" id="PF03739">
    <property type="entry name" value="LptF_LptG"/>
    <property type="match status" value="1"/>
</dbReference>
<dbReference type="RefSeq" id="WP_136844656.1">
    <property type="nucleotide sequence ID" value="NZ_SUPL01000007.1"/>
</dbReference>
<dbReference type="PANTHER" id="PTHR33529">
    <property type="entry name" value="SLR0882 PROTEIN-RELATED"/>
    <property type="match status" value="1"/>
</dbReference>
<reference evidence="7 8" key="1">
    <citation type="submission" date="2019-04" db="EMBL/GenBank/DDBJ databases">
        <title>Lacinutrix sp. nov., isolated from marine water.</title>
        <authorList>
            <person name="Kim W."/>
        </authorList>
    </citation>
    <scope>NUCLEOTIDE SEQUENCE [LARGE SCALE GENOMIC DNA]</scope>
    <source>
        <strain evidence="7 8">CAU 1491</strain>
    </source>
</reference>
<feature type="transmembrane region" description="Helical" evidence="6">
    <location>
        <begin position="102"/>
        <end position="122"/>
    </location>
</feature>
<evidence type="ECO:0000256" key="6">
    <source>
        <dbReference type="SAM" id="Phobius"/>
    </source>
</evidence>
<evidence type="ECO:0000256" key="4">
    <source>
        <dbReference type="ARBA" id="ARBA00022989"/>
    </source>
</evidence>
<dbReference type="Proteomes" id="UP000307657">
    <property type="component" value="Unassembled WGS sequence"/>
</dbReference>
<protein>
    <submittedName>
        <fullName evidence="7">YjgP/YjgQ family permease</fullName>
    </submittedName>
</protein>
<dbReference type="InterPro" id="IPR005495">
    <property type="entry name" value="LptG/LptF_permease"/>
</dbReference>
<evidence type="ECO:0000313" key="7">
    <source>
        <dbReference type="EMBL" id="TJY33477.1"/>
    </source>
</evidence>
<evidence type="ECO:0000313" key="8">
    <source>
        <dbReference type="Proteomes" id="UP000307657"/>
    </source>
</evidence>
<feature type="transmembrane region" description="Helical" evidence="6">
    <location>
        <begin position="56"/>
        <end position="81"/>
    </location>
</feature>
<evidence type="ECO:0000256" key="2">
    <source>
        <dbReference type="ARBA" id="ARBA00022475"/>
    </source>
</evidence>
<name>A0A4U0EPC0_9FLAO</name>
<feature type="transmembrane region" description="Helical" evidence="6">
    <location>
        <begin position="402"/>
        <end position="421"/>
    </location>
</feature>
<accession>A0A4U0EPC0</accession>
<proteinExistence type="predicted"/>
<dbReference type="GO" id="GO:0015920">
    <property type="term" value="P:lipopolysaccharide transport"/>
    <property type="evidence" value="ECO:0007669"/>
    <property type="project" value="TreeGrafter"/>
</dbReference>
<gene>
    <name evidence="7" type="ORF">E5167_13335</name>
</gene>
<comment type="subcellular location">
    <subcellularLocation>
        <location evidence="1">Cell membrane</location>
        <topology evidence="1">Multi-pass membrane protein</topology>
    </subcellularLocation>
</comment>
<dbReference type="PANTHER" id="PTHR33529:SF6">
    <property type="entry name" value="YJGP_YJGQ FAMILY PERMEASE"/>
    <property type="match status" value="1"/>
</dbReference>
<organism evidence="7 8">
    <name type="scientific">Pontimicrobium aquaticum</name>
    <dbReference type="NCBI Taxonomy" id="2565367"/>
    <lineage>
        <taxon>Bacteria</taxon>
        <taxon>Pseudomonadati</taxon>
        <taxon>Bacteroidota</taxon>
        <taxon>Flavobacteriia</taxon>
        <taxon>Flavobacteriales</taxon>
        <taxon>Flavobacteriaceae</taxon>
        <taxon>Pontimicrobium</taxon>
    </lineage>
</organism>
<keyword evidence="4 6" id="KW-1133">Transmembrane helix</keyword>
<keyword evidence="2" id="KW-1003">Cell membrane</keyword>
<dbReference type="OrthoDB" id="1096108at2"/>
<feature type="transmembrane region" description="Helical" evidence="6">
    <location>
        <begin position="375"/>
        <end position="395"/>
    </location>
</feature>
<keyword evidence="8" id="KW-1185">Reference proteome</keyword>
<evidence type="ECO:0000256" key="5">
    <source>
        <dbReference type="ARBA" id="ARBA00023136"/>
    </source>
</evidence>
<keyword evidence="5 6" id="KW-0472">Membrane</keyword>
<feature type="transmembrane region" description="Helical" evidence="6">
    <location>
        <begin position="12"/>
        <end position="36"/>
    </location>
</feature>
<evidence type="ECO:0000256" key="3">
    <source>
        <dbReference type="ARBA" id="ARBA00022692"/>
    </source>
</evidence>
<feature type="transmembrane region" description="Helical" evidence="6">
    <location>
        <begin position="572"/>
        <end position="591"/>
    </location>
</feature>
<feature type="transmembrane region" description="Helical" evidence="6">
    <location>
        <begin position="635"/>
        <end position="653"/>
    </location>
</feature>
<evidence type="ECO:0000256" key="1">
    <source>
        <dbReference type="ARBA" id="ARBA00004651"/>
    </source>
</evidence>
<keyword evidence="3 6" id="KW-0812">Transmembrane</keyword>
<dbReference type="AlphaFoldDB" id="A0A4U0EPC0"/>
<feature type="transmembrane region" description="Helical" evidence="6">
    <location>
        <begin position="597"/>
        <end position="614"/>
    </location>
</feature>
<dbReference type="EMBL" id="SUPL01000007">
    <property type="protein sequence ID" value="TJY33477.1"/>
    <property type="molecule type" value="Genomic_DNA"/>
</dbReference>
<dbReference type="GO" id="GO:0043190">
    <property type="term" value="C:ATP-binding cassette (ABC) transporter complex"/>
    <property type="evidence" value="ECO:0007669"/>
    <property type="project" value="TreeGrafter"/>
</dbReference>
<feature type="transmembrane region" description="Helical" evidence="6">
    <location>
        <begin position="433"/>
        <end position="451"/>
    </location>
</feature>
<comment type="caution">
    <text evidence="7">The sequence shown here is derived from an EMBL/GenBank/DDBJ whole genome shotgun (WGS) entry which is preliminary data.</text>
</comment>
<sequence length="665" mass="75799">MKILDRYILITYLKTFISVFMILMLIFILQSVWLYINELAGKDLELDIIIKFLIYVSPRIIVLVLPLTILLSSIMVFGSFAENYEFAAMKSTGISLQRAMRGLGVFILGLSIITFFFANNVIPNAEFNFYNLRKNIAKKKPAMAIAKGQFNQIGDLINIKVKDKSGDKGQYLEEVIVHKKKTKNDGNHTVIIAETGELISHDDSDVLELILYNGHYAEELQPKDYNQRTKNRPFVKSTFDKNIFYIDLAQIDNVDFDNKEVTARYSMLNIKELGYTIDSLKVEKKKNYDKLVFDLYGRTSAAGLNKNIVKDSIDTKFDGDNVMSLFQENTKKAQLIELALNSTNASLNLIENKLKRKGIDDKNLNKHIIAYYEKFALAIVCVILFFIGAPLGALIKKGGIGLPIVIAIVLFLTYHFIGIFAKNSAEDSSIDPILASWLSTIIMFPLSIYLTSRATKDRTLFDLDSILSPIKSILTKEVAIAPLNPNVFLNERSSDYENIKGYSNKKLIDIVKNYRQYDLDESYRNTSIKILESRGITKEELRFGGNLKNENYENALRYVASYIENSRLAHKLYFIYIIPLISGLVLNNNGFPVFGKVLIGIGIFSAILFLITLVKSFMSQVSFNKLINKNISSNIFILILVGIPLYFLYFNFYKKKMKEDLKQIR</sequence>